<dbReference type="EMBL" id="JAAOAS010000120">
    <property type="protein sequence ID" value="KAF5592406.1"/>
    <property type="molecule type" value="Genomic_DNA"/>
</dbReference>
<feature type="compositionally biased region" description="Acidic residues" evidence="1">
    <location>
        <begin position="163"/>
        <end position="189"/>
    </location>
</feature>
<dbReference type="AlphaFoldDB" id="A0A8H5P949"/>
<comment type="caution">
    <text evidence="2">The sequence shown here is derived from an EMBL/GenBank/DDBJ whole genome shotgun (WGS) entry which is preliminary data.</text>
</comment>
<feature type="region of interest" description="Disordered" evidence="1">
    <location>
        <begin position="158"/>
        <end position="221"/>
    </location>
</feature>
<protein>
    <submittedName>
        <fullName evidence="2">Uncharacterized protein</fullName>
    </submittedName>
</protein>
<proteinExistence type="predicted"/>
<organism evidence="2 3">
    <name type="scientific">Fusarium pseudocircinatum</name>
    <dbReference type="NCBI Taxonomy" id="56676"/>
    <lineage>
        <taxon>Eukaryota</taxon>
        <taxon>Fungi</taxon>
        <taxon>Dikarya</taxon>
        <taxon>Ascomycota</taxon>
        <taxon>Pezizomycotina</taxon>
        <taxon>Sordariomycetes</taxon>
        <taxon>Hypocreomycetidae</taxon>
        <taxon>Hypocreales</taxon>
        <taxon>Nectriaceae</taxon>
        <taxon>Fusarium</taxon>
        <taxon>Fusarium fujikuroi species complex</taxon>
    </lineage>
</organism>
<name>A0A8H5P949_9HYPO</name>
<keyword evidence="3" id="KW-1185">Reference proteome</keyword>
<reference evidence="2 3" key="1">
    <citation type="submission" date="2020-05" db="EMBL/GenBank/DDBJ databases">
        <title>Identification and distribution of gene clusters putatively required for synthesis of sphingolipid metabolism inhibitors in phylogenetically diverse species of the filamentous fungus Fusarium.</title>
        <authorList>
            <person name="Kim H.-S."/>
            <person name="Busman M."/>
            <person name="Brown D.W."/>
            <person name="Divon H."/>
            <person name="Uhlig S."/>
            <person name="Proctor R.H."/>
        </authorList>
    </citation>
    <scope>NUCLEOTIDE SEQUENCE [LARGE SCALE GENOMIC DNA]</scope>
    <source>
        <strain evidence="2 3">NRRL 36939</strain>
    </source>
</reference>
<sequence length="221" mass="25558">MTLPSAEDNTRLRARQLRRFHEKHISSKGPLENADKITPTDMDLATTLAPDYHLKFCDKDEEEYPKQWETNPRSLGFILSNFRLKAKEIAAAIDREIDDAIAGDGTFIPPVFPGGYGDREQIRSLQKITKRLRSVWQEAEKKAEKHLARAEKAEARLERLLEGLEDEDDEDAEDDEDEEEEDDDEEEEEENRRRKRRKIDGADNGVRETIHCSLPGARTRK</sequence>
<dbReference type="OrthoDB" id="5080391at2759"/>
<dbReference type="Proteomes" id="UP000546213">
    <property type="component" value="Unassembled WGS sequence"/>
</dbReference>
<evidence type="ECO:0000256" key="1">
    <source>
        <dbReference type="SAM" id="MobiDB-lite"/>
    </source>
</evidence>
<feature type="compositionally biased region" description="Basic and acidic residues" evidence="1">
    <location>
        <begin position="199"/>
        <end position="210"/>
    </location>
</feature>
<gene>
    <name evidence="2" type="ORF">FPCIR_5727</name>
</gene>
<evidence type="ECO:0000313" key="3">
    <source>
        <dbReference type="Proteomes" id="UP000546213"/>
    </source>
</evidence>
<evidence type="ECO:0000313" key="2">
    <source>
        <dbReference type="EMBL" id="KAF5592406.1"/>
    </source>
</evidence>
<accession>A0A8H5P949</accession>